<evidence type="ECO:0000313" key="10">
    <source>
        <dbReference type="EMBL" id="RMY90254.1"/>
    </source>
</evidence>
<dbReference type="SUPFAM" id="SSF53474">
    <property type="entry name" value="alpha/beta-Hydrolases"/>
    <property type="match status" value="1"/>
</dbReference>
<keyword evidence="6" id="KW-0378">Hydrolase</keyword>
<proteinExistence type="predicted"/>
<keyword evidence="7" id="KW-0119">Carbohydrate metabolism</keyword>
<name>A0A3M7FPH0_HORWE</name>
<dbReference type="PANTHER" id="PTHR38050:SF2">
    <property type="entry name" value="FERULOYL ESTERASE C-RELATED"/>
    <property type="match status" value="1"/>
</dbReference>
<evidence type="ECO:0000256" key="1">
    <source>
        <dbReference type="ARBA" id="ARBA00004613"/>
    </source>
</evidence>
<evidence type="ECO:0000256" key="6">
    <source>
        <dbReference type="ARBA" id="ARBA00022801"/>
    </source>
</evidence>
<dbReference type="GO" id="GO:0030600">
    <property type="term" value="F:feruloyl esterase activity"/>
    <property type="evidence" value="ECO:0007669"/>
    <property type="project" value="UniProtKB-EC"/>
</dbReference>
<evidence type="ECO:0000256" key="4">
    <source>
        <dbReference type="ARBA" id="ARBA00022651"/>
    </source>
</evidence>
<protein>
    <recommendedName>
        <fullName evidence="2">feruloyl esterase</fullName>
        <ecNumber evidence="2">3.1.1.73</ecNumber>
    </recommendedName>
</protein>
<dbReference type="GO" id="GO:0005576">
    <property type="term" value="C:extracellular region"/>
    <property type="evidence" value="ECO:0007669"/>
    <property type="project" value="UniProtKB-SubCell"/>
</dbReference>
<dbReference type="VEuPathDB" id="FungiDB:BTJ68_02652"/>
<dbReference type="Proteomes" id="UP000268823">
    <property type="component" value="Unassembled WGS sequence"/>
</dbReference>
<keyword evidence="3" id="KW-0964">Secreted</keyword>
<accession>A0A3M7FPH0</accession>
<dbReference type="OrthoDB" id="424610at2759"/>
<sequence length="346" mass="37850">MKAGTSASGQSTTAGFLEMATWRTFTSVLLCAFCLFSSYANAFTKSAGCGKPLPAGLKQGGTGSSNRLTITSSGVKRSYLLHLPRVYTPTNAHGFIFSFHGRGKDAKEQEQLSQFSNYNVNPNMLVVYPDGIKNQWQGDPDAKSNDVQLVLDLIEKVQNRYCIDKDRFYAVGKSNGGGFAANVLACHPIAQNKIAAFAGFAGAYYQDSDQNCKPASTHISCAAPRRPVPVLEMHGTADSVIPYKGGPRRSRCLPSISHFMTAWAERNGLGKTNVTTKLYNGKVTKYEYGKSRKLQGVNTHYKINGLGHQWPSKKANDDGGSTYLDATPIIMDFFRKWEGIGNNRRT</sequence>
<keyword evidence="8" id="KW-0624">Polysaccharide degradation</keyword>
<dbReference type="EC" id="3.1.1.73" evidence="2"/>
<evidence type="ECO:0000313" key="11">
    <source>
        <dbReference type="Proteomes" id="UP000268823"/>
    </source>
</evidence>
<evidence type="ECO:0000256" key="2">
    <source>
        <dbReference type="ARBA" id="ARBA00013091"/>
    </source>
</evidence>
<keyword evidence="5" id="KW-0732">Signal</keyword>
<organism evidence="10 11">
    <name type="scientific">Hortaea werneckii</name>
    <name type="common">Black yeast</name>
    <name type="synonym">Cladosporium werneckii</name>
    <dbReference type="NCBI Taxonomy" id="91943"/>
    <lineage>
        <taxon>Eukaryota</taxon>
        <taxon>Fungi</taxon>
        <taxon>Dikarya</taxon>
        <taxon>Ascomycota</taxon>
        <taxon>Pezizomycotina</taxon>
        <taxon>Dothideomycetes</taxon>
        <taxon>Dothideomycetidae</taxon>
        <taxon>Mycosphaerellales</taxon>
        <taxon>Teratosphaeriaceae</taxon>
        <taxon>Hortaea</taxon>
    </lineage>
</organism>
<dbReference type="GO" id="GO:0045493">
    <property type="term" value="P:xylan catabolic process"/>
    <property type="evidence" value="ECO:0007669"/>
    <property type="project" value="UniProtKB-KW"/>
</dbReference>
<comment type="subcellular location">
    <subcellularLocation>
        <location evidence="1">Secreted</location>
    </subcellularLocation>
</comment>
<dbReference type="AlphaFoldDB" id="A0A3M7FPH0"/>
<dbReference type="InterPro" id="IPR043595">
    <property type="entry name" value="FaeB/C/D"/>
</dbReference>
<comment type="caution">
    <text evidence="10">The sequence shown here is derived from an EMBL/GenBank/DDBJ whole genome shotgun (WGS) entry which is preliminary data.</text>
</comment>
<evidence type="ECO:0000256" key="7">
    <source>
        <dbReference type="ARBA" id="ARBA00023277"/>
    </source>
</evidence>
<keyword evidence="4" id="KW-0858">Xylan degradation</keyword>
<evidence type="ECO:0000256" key="3">
    <source>
        <dbReference type="ARBA" id="ARBA00022525"/>
    </source>
</evidence>
<dbReference type="InterPro" id="IPR029058">
    <property type="entry name" value="AB_hydrolase_fold"/>
</dbReference>
<evidence type="ECO:0000256" key="5">
    <source>
        <dbReference type="ARBA" id="ARBA00022729"/>
    </source>
</evidence>
<reference evidence="10 11" key="1">
    <citation type="journal article" date="2018" name="BMC Genomics">
        <title>Genomic evidence for intraspecific hybridization in a clonal and extremely halotolerant yeast.</title>
        <authorList>
            <person name="Gostincar C."/>
            <person name="Stajich J.E."/>
            <person name="Zupancic J."/>
            <person name="Zalar P."/>
            <person name="Gunde-Cimerman N."/>
        </authorList>
    </citation>
    <scope>NUCLEOTIDE SEQUENCE [LARGE SCALE GENOMIC DNA]</scope>
    <source>
        <strain evidence="10 11">EXF-2788</strain>
    </source>
</reference>
<dbReference type="EMBL" id="QWIR01000054">
    <property type="protein sequence ID" value="RMY90254.1"/>
    <property type="molecule type" value="Genomic_DNA"/>
</dbReference>
<dbReference type="Gene3D" id="3.40.50.1820">
    <property type="entry name" value="alpha/beta hydrolase"/>
    <property type="match status" value="1"/>
</dbReference>
<evidence type="ECO:0000256" key="8">
    <source>
        <dbReference type="ARBA" id="ARBA00023326"/>
    </source>
</evidence>
<comment type="catalytic activity">
    <reaction evidence="9">
        <text>feruloyl-polysaccharide + H2O = ferulate + polysaccharide.</text>
        <dbReference type="EC" id="3.1.1.73"/>
    </reaction>
</comment>
<gene>
    <name evidence="10" type="ORF">D0861_03784</name>
</gene>
<evidence type="ECO:0000256" key="9">
    <source>
        <dbReference type="ARBA" id="ARBA00034075"/>
    </source>
</evidence>
<dbReference type="PANTHER" id="PTHR38050">
    <property type="match status" value="1"/>
</dbReference>